<dbReference type="AlphaFoldDB" id="A0A317FBK8"/>
<evidence type="ECO:0000256" key="1">
    <source>
        <dbReference type="ARBA" id="ARBA00022617"/>
    </source>
</evidence>
<feature type="domain" description="Globin" evidence="6">
    <location>
        <begin position="1"/>
        <end position="135"/>
    </location>
</feature>
<dbReference type="SUPFAM" id="SSF46458">
    <property type="entry name" value="Globin-like"/>
    <property type="match status" value="1"/>
</dbReference>
<dbReference type="EMBL" id="QGNA01000003">
    <property type="protein sequence ID" value="PWS36245.1"/>
    <property type="molecule type" value="Genomic_DNA"/>
</dbReference>
<dbReference type="Gene3D" id="1.10.490.10">
    <property type="entry name" value="Globins"/>
    <property type="match status" value="1"/>
</dbReference>
<reference evidence="8" key="1">
    <citation type="submission" date="2018-05" db="EMBL/GenBank/DDBJ databases">
        <authorList>
            <person name="Du Z."/>
            <person name="Wang X."/>
        </authorList>
    </citation>
    <scope>NUCLEOTIDE SEQUENCE [LARGE SCALE GENOMIC DNA]</scope>
    <source>
        <strain evidence="8">CQN31</strain>
    </source>
</reference>
<dbReference type="CDD" id="cd12131">
    <property type="entry name" value="HGbI-like"/>
    <property type="match status" value="1"/>
</dbReference>
<protein>
    <submittedName>
        <fullName evidence="7">Hemin receptor</fullName>
    </submittedName>
</protein>
<accession>A0A317FBK8</accession>
<evidence type="ECO:0000259" key="6">
    <source>
        <dbReference type="PROSITE" id="PS01033"/>
    </source>
</evidence>
<keyword evidence="7" id="KW-0675">Receptor</keyword>
<comment type="similarity">
    <text evidence="5">Belongs to the globin family.</text>
</comment>
<dbReference type="OrthoDB" id="3213438at2"/>
<evidence type="ECO:0000256" key="3">
    <source>
        <dbReference type="ARBA" id="ARBA00022723"/>
    </source>
</evidence>
<evidence type="ECO:0000313" key="7">
    <source>
        <dbReference type="EMBL" id="PWS36245.1"/>
    </source>
</evidence>
<keyword evidence="4" id="KW-0408">Iron</keyword>
<keyword evidence="2 5" id="KW-0561">Oxygen transport</keyword>
<evidence type="ECO:0000313" key="8">
    <source>
        <dbReference type="Proteomes" id="UP000245765"/>
    </source>
</evidence>
<name>A0A317FBK8_9PROT</name>
<organism evidence="7 8">
    <name type="scientific">Falsiroseomonas bella</name>
    <dbReference type="NCBI Taxonomy" id="2184016"/>
    <lineage>
        <taxon>Bacteria</taxon>
        <taxon>Pseudomonadati</taxon>
        <taxon>Pseudomonadota</taxon>
        <taxon>Alphaproteobacteria</taxon>
        <taxon>Acetobacterales</taxon>
        <taxon>Roseomonadaceae</taxon>
        <taxon>Falsiroseomonas</taxon>
    </lineage>
</organism>
<dbReference type="InterPro" id="IPR012292">
    <property type="entry name" value="Globin/Proto"/>
</dbReference>
<dbReference type="Pfam" id="PF00042">
    <property type="entry name" value="Globin"/>
    <property type="match status" value="1"/>
</dbReference>
<evidence type="ECO:0000256" key="5">
    <source>
        <dbReference type="RuleBase" id="RU000356"/>
    </source>
</evidence>
<dbReference type="PRINTS" id="PR01907">
    <property type="entry name" value="WORMGLOBIN"/>
</dbReference>
<dbReference type="GO" id="GO:0071949">
    <property type="term" value="F:FAD binding"/>
    <property type="evidence" value="ECO:0007669"/>
    <property type="project" value="TreeGrafter"/>
</dbReference>
<dbReference type="InterPro" id="IPR009050">
    <property type="entry name" value="Globin-like_sf"/>
</dbReference>
<gene>
    <name evidence="7" type="ORF">DFH01_13740</name>
</gene>
<keyword evidence="3" id="KW-0479">Metal-binding</keyword>
<dbReference type="GO" id="GO:0019825">
    <property type="term" value="F:oxygen binding"/>
    <property type="evidence" value="ECO:0007669"/>
    <property type="project" value="InterPro"/>
</dbReference>
<dbReference type="GO" id="GO:0008941">
    <property type="term" value="F:nitric oxide dioxygenase NAD(P)H activity"/>
    <property type="evidence" value="ECO:0007669"/>
    <property type="project" value="TreeGrafter"/>
</dbReference>
<dbReference type="Proteomes" id="UP000245765">
    <property type="component" value="Unassembled WGS sequence"/>
</dbReference>
<dbReference type="PANTHER" id="PTHR43396">
    <property type="entry name" value="FLAVOHEMOPROTEIN"/>
    <property type="match status" value="1"/>
</dbReference>
<dbReference type="GO" id="GO:0071500">
    <property type="term" value="P:cellular response to nitrosative stress"/>
    <property type="evidence" value="ECO:0007669"/>
    <property type="project" value="TreeGrafter"/>
</dbReference>
<dbReference type="RefSeq" id="WP_109871039.1">
    <property type="nucleotide sequence ID" value="NZ_QGNA01000003.1"/>
</dbReference>
<dbReference type="PROSITE" id="PS01033">
    <property type="entry name" value="GLOBIN"/>
    <property type="match status" value="1"/>
</dbReference>
<evidence type="ECO:0000256" key="2">
    <source>
        <dbReference type="ARBA" id="ARBA00022621"/>
    </source>
</evidence>
<dbReference type="GO" id="GO:0005344">
    <property type="term" value="F:oxygen carrier activity"/>
    <property type="evidence" value="ECO:0007669"/>
    <property type="project" value="UniProtKB-KW"/>
</dbReference>
<dbReference type="GO" id="GO:0046872">
    <property type="term" value="F:metal ion binding"/>
    <property type="evidence" value="ECO:0007669"/>
    <property type="project" value="UniProtKB-KW"/>
</dbReference>
<proteinExistence type="inferred from homology"/>
<dbReference type="GO" id="GO:0046210">
    <property type="term" value="P:nitric oxide catabolic process"/>
    <property type="evidence" value="ECO:0007669"/>
    <property type="project" value="TreeGrafter"/>
</dbReference>
<sequence>MRPDQIAHVERSFRVIAPLGEMAAAIFYERLFTMDPAMHRLFRHADMGEQGRKLMAALGFVVNNLREPDRLLPAAAELGRRHAGYGVQPSHYDTVGAALLDTLAEGLGDGFSPPVRDAWEAAYRLLAGTMQAGAAPARAA</sequence>
<dbReference type="GO" id="GO:0020037">
    <property type="term" value="F:heme binding"/>
    <property type="evidence" value="ECO:0007669"/>
    <property type="project" value="InterPro"/>
</dbReference>
<dbReference type="PANTHER" id="PTHR43396:SF3">
    <property type="entry name" value="FLAVOHEMOPROTEIN"/>
    <property type="match status" value="1"/>
</dbReference>
<keyword evidence="8" id="KW-1185">Reference proteome</keyword>
<keyword evidence="5" id="KW-0813">Transport</keyword>
<evidence type="ECO:0000256" key="4">
    <source>
        <dbReference type="ARBA" id="ARBA00023004"/>
    </source>
</evidence>
<dbReference type="InterPro" id="IPR000971">
    <property type="entry name" value="Globin"/>
</dbReference>
<keyword evidence="1 5" id="KW-0349">Heme</keyword>
<comment type="caution">
    <text evidence="7">The sequence shown here is derived from an EMBL/GenBank/DDBJ whole genome shotgun (WGS) entry which is preliminary data.</text>
</comment>